<dbReference type="CDD" id="cd22191">
    <property type="entry name" value="DPBB_RlpA_EXP_N-like"/>
    <property type="match status" value="1"/>
</dbReference>
<dbReference type="Gene3D" id="2.40.40.10">
    <property type="entry name" value="RlpA-like domain"/>
    <property type="match status" value="1"/>
</dbReference>
<dbReference type="PANTHER" id="PTHR31836">
    <property type="match status" value="1"/>
</dbReference>
<evidence type="ECO:0000313" key="5">
    <source>
        <dbReference type="Proteomes" id="UP000054845"/>
    </source>
</evidence>
<dbReference type="InterPro" id="IPR051477">
    <property type="entry name" value="Expansin_CellWall"/>
</dbReference>
<proteinExistence type="predicted"/>
<dbReference type="Pfam" id="PF03330">
    <property type="entry name" value="DPBB_1"/>
    <property type="match status" value="1"/>
</dbReference>
<accession>A0A0P1BLD1</accession>
<reference evidence="4 5" key="1">
    <citation type="submission" date="2014-09" db="EMBL/GenBank/DDBJ databases">
        <authorList>
            <person name="Magalhaes I.L.F."/>
            <person name="Oliveira U."/>
            <person name="Santos F.R."/>
            <person name="Vidigal T.H.D.A."/>
            <person name="Brescovit A.D."/>
            <person name="Santos A.J."/>
        </authorList>
    </citation>
    <scope>NUCLEOTIDE SEQUENCE [LARGE SCALE GENOMIC DNA]</scope>
</reference>
<sequence length="141" mass="14941">MFVVVLLAVSPVVAGLHEDKRSLVQMRARDGNHHHHSHKKANNRIKTGAKITFYAGEQLAKPSCGGSTPKDEDMIAAAPANSPAKCGDHVTIKHGSKEVTVTVVDTCGGCPKMGLDLSKGAFQKLATLDAGVIEGAQFWIN</sequence>
<dbReference type="InterPro" id="IPR009009">
    <property type="entry name" value="RlpA-like_DPBB"/>
</dbReference>
<name>A0A0P1BLD1_9BASI</name>
<feature type="chain" id="PRO_5012249528" evidence="2">
    <location>
        <begin position="16"/>
        <end position="141"/>
    </location>
</feature>
<dbReference type="InterPro" id="IPR036908">
    <property type="entry name" value="RlpA-like_sf"/>
</dbReference>
<dbReference type="EMBL" id="CCYA01000253">
    <property type="protein sequence ID" value="CEH16960.1"/>
    <property type="molecule type" value="Genomic_DNA"/>
</dbReference>
<dbReference type="OrthoDB" id="406505at2759"/>
<evidence type="ECO:0000313" key="4">
    <source>
        <dbReference type="EMBL" id="CEH16960.1"/>
    </source>
</evidence>
<dbReference type="STRING" id="401625.A0A0P1BLD1"/>
<protein>
    <submittedName>
        <fullName evidence="4">RlpA-like double-psi beta-barrel domain</fullName>
    </submittedName>
</protein>
<keyword evidence="5" id="KW-1185">Reference proteome</keyword>
<dbReference type="SUPFAM" id="SSF50685">
    <property type="entry name" value="Barwin-like endoglucanases"/>
    <property type="match status" value="1"/>
</dbReference>
<evidence type="ECO:0000256" key="1">
    <source>
        <dbReference type="ARBA" id="ARBA00022729"/>
    </source>
</evidence>
<dbReference type="AlphaFoldDB" id="A0A0P1BLD1"/>
<dbReference type="Proteomes" id="UP000054845">
    <property type="component" value="Unassembled WGS sequence"/>
</dbReference>
<feature type="signal peptide" evidence="2">
    <location>
        <begin position="1"/>
        <end position="15"/>
    </location>
</feature>
<evidence type="ECO:0000256" key="2">
    <source>
        <dbReference type="SAM" id="SignalP"/>
    </source>
</evidence>
<organism evidence="4 5">
    <name type="scientific">Ceraceosorus bombacis</name>
    <dbReference type="NCBI Taxonomy" id="401625"/>
    <lineage>
        <taxon>Eukaryota</taxon>
        <taxon>Fungi</taxon>
        <taxon>Dikarya</taxon>
        <taxon>Basidiomycota</taxon>
        <taxon>Ustilaginomycotina</taxon>
        <taxon>Exobasidiomycetes</taxon>
        <taxon>Ceraceosorales</taxon>
        <taxon>Ceraceosoraceae</taxon>
        <taxon>Ceraceosorus</taxon>
    </lineage>
</organism>
<keyword evidence="1 2" id="KW-0732">Signal</keyword>
<evidence type="ECO:0000259" key="3">
    <source>
        <dbReference type="Pfam" id="PF03330"/>
    </source>
</evidence>
<dbReference type="PANTHER" id="PTHR31836:SF22">
    <property type="entry name" value="RLPA-LIKE PROTEIN DOUBLE-PSI BETA-BARREL DOMAIN-CONTAINING PROTEIN"/>
    <property type="match status" value="1"/>
</dbReference>
<feature type="domain" description="RlpA-like protein double-psi beta-barrel" evidence="3">
    <location>
        <begin position="85"/>
        <end position="134"/>
    </location>
</feature>